<evidence type="ECO:0000256" key="2">
    <source>
        <dbReference type="SAM" id="Phobius"/>
    </source>
</evidence>
<accession>A0A0F9IQ29</accession>
<evidence type="ECO:0000313" key="3">
    <source>
        <dbReference type="EMBL" id="KKM56228.1"/>
    </source>
</evidence>
<reference evidence="3" key="1">
    <citation type="journal article" date="2015" name="Nature">
        <title>Complex archaea that bridge the gap between prokaryotes and eukaryotes.</title>
        <authorList>
            <person name="Spang A."/>
            <person name="Saw J.H."/>
            <person name="Jorgensen S.L."/>
            <person name="Zaremba-Niedzwiedzka K."/>
            <person name="Martijn J."/>
            <person name="Lind A.E."/>
            <person name="van Eijk R."/>
            <person name="Schleper C."/>
            <person name="Guy L."/>
            <person name="Ettema T.J."/>
        </authorList>
    </citation>
    <scope>NUCLEOTIDE SEQUENCE</scope>
</reference>
<name>A0A0F9IQ29_9ZZZZ</name>
<organism evidence="3">
    <name type="scientific">marine sediment metagenome</name>
    <dbReference type="NCBI Taxonomy" id="412755"/>
    <lineage>
        <taxon>unclassified sequences</taxon>
        <taxon>metagenomes</taxon>
        <taxon>ecological metagenomes</taxon>
    </lineage>
</organism>
<dbReference type="AlphaFoldDB" id="A0A0F9IQ29"/>
<feature type="non-terminal residue" evidence="3">
    <location>
        <position position="1"/>
    </location>
</feature>
<sequence length="316" mass="37178">MIKLFAILLIITGSFLEVWYYAYRFTNDGIETWLAIVIGITLTLLLCIAVLKRNNKGVRFLIFTLIIYSILATSAGQSFSLSLFQKEEIQEDVQEEYRQDEIQEIKNRLLQIDEKYSQIQSGINETTQTLHDRGVYRTALEKAENQQLLLNEERSQLQDRLIELRQEAITYRKTNIYEFYNRLTFMPEDWLQFFFQTWLSIFIAIMAPLGITTLQAEKPKPEKKMEPDQAWIKLIENWVHVNWFGVRSKKSSNILNETNFFEYTKTHDGKEFPKKYYNKIKAIAIKTRCINNSGTIINNNEPEVIGRIVNYLLKVG</sequence>
<comment type="caution">
    <text evidence="3">The sequence shown here is derived from an EMBL/GenBank/DDBJ whole genome shotgun (WGS) entry which is preliminary data.</text>
</comment>
<feature type="transmembrane region" description="Helical" evidence="2">
    <location>
        <begin position="58"/>
        <end position="76"/>
    </location>
</feature>
<keyword evidence="2" id="KW-0812">Transmembrane</keyword>
<dbReference type="EMBL" id="LAZR01011872">
    <property type="protein sequence ID" value="KKM56228.1"/>
    <property type="molecule type" value="Genomic_DNA"/>
</dbReference>
<keyword evidence="1" id="KW-0175">Coiled coil</keyword>
<feature type="coiled-coil region" evidence="1">
    <location>
        <begin position="140"/>
        <end position="174"/>
    </location>
</feature>
<keyword evidence="2" id="KW-1133">Transmembrane helix</keyword>
<evidence type="ECO:0000256" key="1">
    <source>
        <dbReference type="SAM" id="Coils"/>
    </source>
</evidence>
<proteinExistence type="predicted"/>
<feature type="transmembrane region" description="Helical" evidence="2">
    <location>
        <begin position="193"/>
        <end position="214"/>
    </location>
</feature>
<keyword evidence="2" id="KW-0472">Membrane</keyword>
<protein>
    <submittedName>
        <fullName evidence="3">Uncharacterized protein</fullName>
    </submittedName>
</protein>
<feature type="transmembrane region" description="Helical" evidence="2">
    <location>
        <begin position="32"/>
        <end position="51"/>
    </location>
</feature>
<gene>
    <name evidence="3" type="ORF">LCGC14_1551830</name>
</gene>